<feature type="chain" id="PRO_5017379962" description="Carboxypeptidase regulatory-like domain-containing protein" evidence="1">
    <location>
        <begin position="24"/>
        <end position="117"/>
    </location>
</feature>
<evidence type="ECO:0008006" key="4">
    <source>
        <dbReference type="Google" id="ProtNLM"/>
    </source>
</evidence>
<gene>
    <name evidence="2" type="ORF">D7D52_15085</name>
</gene>
<organism evidence="2 3">
    <name type="scientific">Nocardia yunnanensis</name>
    <dbReference type="NCBI Taxonomy" id="2382165"/>
    <lineage>
        <taxon>Bacteria</taxon>
        <taxon>Bacillati</taxon>
        <taxon>Actinomycetota</taxon>
        <taxon>Actinomycetes</taxon>
        <taxon>Mycobacteriales</taxon>
        <taxon>Nocardiaceae</taxon>
        <taxon>Nocardia</taxon>
    </lineage>
</organism>
<dbReference type="RefSeq" id="WP_120737002.1">
    <property type="nucleotide sequence ID" value="NZ_CP032568.1"/>
</dbReference>
<dbReference type="EMBL" id="CP032568">
    <property type="protein sequence ID" value="AYF74962.1"/>
    <property type="molecule type" value="Genomic_DNA"/>
</dbReference>
<keyword evidence="3" id="KW-1185">Reference proteome</keyword>
<dbReference type="OrthoDB" id="4557150at2"/>
<dbReference type="KEGG" id="nyu:D7D52_15085"/>
<sequence length="117" mass="11544">MRRTLLVTSALVAACAWAPLAVADPPADPALKISAVYGPEQFPMAGVAADIAACGGGASLATVTTGTDGTAVYAGAPGCYRVQISTPTGCALDGDAAVQLTSAPGIIPSATYRFRCA</sequence>
<reference evidence="2 3" key="1">
    <citation type="submission" date="2018-09" db="EMBL/GenBank/DDBJ databases">
        <title>Nocardia yunnanensis sp. nov., an actinomycete isolated from a soil sample.</title>
        <authorList>
            <person name="Zhang J."/>
        </authorList>
    </citation>
    <scope>NUCLEOTIDE SEQUENCE [LARGE SCALE GENOMIC DNA]</scope>
    <source>
        <strain evidence="2 3">CFHS0054</strain>
    </source>
</reference>
<keyword evidence="1" id="KW-0732">Signal</keyword>
<protein>
    <recommendedName>
        <fullName evidence="4">Carboxypeptidase regulatory-like domain-containing protein</fullName>
    </recommendedName>
</protein>
<accession>A0A386ZAT9</accession>
<evidence type="ECO:0000256" key="1">
    <source>
        <dbReference type="SAM" id="SignalP"/>
    </source>
</evidence>
<feature type="signal peptide" evidence="1">
    <location>
        <begin position="1"/>
        <end position="23"/>
    </location>
</feature>
<dbReference type="AlphaFoldDB" id="A0A386ZAT9"/>
<dbReference type="Proteomes" id="UP000267164">
    <property type="component" value="Chromosome"/>
</dbReference>
<evidence type="ECO:0000313" key="3">
    <source>
        <dbReference type="Proteomes" id="UP000267164"/>
    </source>
</evidence>
<dbReference type="PROSITE" id="PS51257">
    <property type="entry name" value="PROKAR_LIPOPROTEIN"/>
    <property type="match status" value="1"/>
</dbReference>
<name>A0A386ZAT9_9NOCA</name>
<proteinExistence type="predicted"/>
<evidence type="ECO:0000313" key="2">
    <source>
        <dbReference type="EMBL" id="AYF74962.1"/>
    </source>
</evidence>